<dbReference type="Proteomes" id="UP001055580">
    <property type="component" value="Chromosome"/>
</dbReference>
<sequence length="190" mass="20753">MIDYFQALLSVCAYSICSTGGTMSNWKSSLDVMFSKSAAFDRAEALDLPERRRAQVAADADFLARMDEIEPKFLEAAAYFKGRKWTAEIVRHEASSESDTGLRAPAGMHLHFSRPGEGQPERSIGPYFSFVYVAGSKSVAFLESTLGPNHSGSMTGGGRCPLGELTPALVQARLSEYLRRMLKDALPGMT</sequence>
<keyword evidence="2" id="KW-1185">Reference proteome</keyword>
<dbReference type="EMBL" id="CP098401">
    <property type="protein sequence ID" value="URW74392.1"/>
    <property type="molecule type" value="Genomic_DNA"/>
</dbReference>
<gene>
    <name evidence="1" type="ORF">M9980_07260</name>
</gene>
<protein>
    <submittedName>
        <fullName evidence="1">Uncharacterized protein</fullName>
    </submittedName>
</protein>
<name>A0ABY4TQB2_9SPHN</name>
<evidence type="ECO:0000313" key="1">
    <source>
        <dbReference type="EMBL" id="URW74392.1"/>
    </source>
</evidence>
<organism evidence="1 2">
    <name type="scientific">Sphingomonas donggukensis</name>
    <dbReference type="NCBI Taxonomy" id="2949093"/>
    <lineage>
        <taxon>Bacteria</taxon>
        <taxon>Pseudomonadati</taxon>
        <taxon>Pseudomonadota</taxon>
        <taxon>Alphaproteobacteria</taxon>
        <taxon>Sphingomonadales</taxon>
        <taxon>Sphingomonadaceae</taxon>
        <taxon>Sphingomonas</taxon>
    </lineage>
</organism>
<dbReference type="RefSeq" id="WP_250748214.1">
    <property type="nucleotide sequence ID" value="NZ_CP098401.1"/>
</dbReference>
<evidence type="ECO:0000313" key="2">
    <source>
        <dbReference type="Proteomes" id="UP001055580"/>
    </source>
</evidence>
<accession>A0ABY4TQB2</accession>
<reference evidence="1" key="1">
    <citation type="submission" date="2022-05" db="EMBL/GenBank/DDBJ databases">
        <title>Sphingomonas sp. strain RMG20 Genome sequencing and assembly.</title>
        <authorList>
            <person name="Kim I."/>
        </authorList>
    </citation>
    <scope>NUCLEOTIDE SEQUENCE</scope>
    <source>
        <strain evidence="1">RMG20</strain>
    </source>
</reference>
<proteinExistence type="predicted"/>